<dbReference type="InterPro" id="IPR027417">
    <property type="entry name" value="P-loop_NTPase"/>
</dbReference>
<dbReference type="EMBL" id="CP012275">
    <property type="protein sequence ID" value="AMV63051.1"/>
    <property type="molecule type" value="Genomic_DNA"/>
</dbReference>
<dbReference type="SUPFAM" id="SSF52540">
    <property type="entry name" value="P-loop containing nucleoside triphosphate hydrolases"/>
    <property type="match status" value="1"/>
</dbReference>
<dbReference type="PANTHER" id="PTHR11070">
    <property type="entry name" value="UVRD / RECB / PCRA DNA HELICASE FAMILY MEMBER"/>
    <property type="match status" value="1"/>
</dbReference>
<dbReference type="Proteomes" id="UP000076405">
    <property type="component" value="Chromosome"/>
</dbReference>
<keyword evidence="4" id="KW-0067">ATP-binding</keyword>
<organism evidence="6 9">
    <name type="scientific">Pediococcus damnosus</name>
    <dbReference type="NCBI Taxonomy" id="51663"/>
    <lineage>
        <taxon>Bacteria</taxon>
        <taxon>Bacillati</taxon>
        <taxon>Bacillota</taxon>
        <taxon>Bacilli</taxon>
        <taxon>Lactobacillales</taxon>
        <taxon>Lactobacillaceae</taxon>
        <taxon>Pediococcus</taxon>
    </lineage>
</organism>
<dbReference type="GO" id="GO:0043138">
    <property type="term" value="F:3'-5' DNA helicase activity"/>
    <property type="evidence" value="ECO:0007669"/>
    <property type="project" value="TreeGrafter"/>
</dbReference>
<dbReference type="PANTHER" id="PTHR11070:SF2">
    <property type="entry name" value="ATP-DEPENDENT DNA HELICASE SRS2"/>
    <property type="match status" value="1"/>
</dbReference>
<protein>
    <submittedName>
        <fullName evidence="6">DNA helicase</fullName>
    </submittedName>
</protein>
<feature type="domain" description="UvrD-like helicase ATP-binding" evidence="5">
    <location>
        <begin position="12"/>
        <end position="119"/>
    </location>
</feature>
<dbReference type="RefSeq" id="WP_056986505.1">
    <property type="nucleotide sequence ID" value="NZ_BAAAXI010000111.1"/>
</dbReference>
<evidence type="ECO:0000313" key="8">
    <source>
        <dbReference type="Proteomes" id="UP000076244"/>
    </source>
</evidence>
<dbReference type="GO" id="GO:0000725">
    <property type="term" value="P:recombinational repair"/>
    <property type="evidence" value="ECO:0007669"/>
    <property type="project" value="TreeGrafter"/>
</dbReference>
<dbReference type="GO" id="GO:0033202">
    <property type="term" value="C:DNA helicase complex"/>
    <property type="evidence" value="ECO:0007669"/>
    <property type="project" value="TreeGrafter"/>
</dbReference>
<evidence type="ECO:0000313" key="7">
    <source>
        <dbReference type="EMBL" id="AMV67059.1"/>
    </source>
</evidence>
<keyword evidence="8" id="KW-1185">Reference proteome</keyword>
<evidence type="ECO:0000256" key="2">
    <source>
        <dbReference type="ARBA" id="ARBA00022801"/>
    </source>
</evidence>
<proteinExistence type="predicted"/>
<evidence type="ECO:0000256" key="4">
    <source>
        <dbReference type="ARBA" id="ARBA00022840"/>
    </source>
</evidence>
<keyword evidence="3 6" id="KW-0347">Helicase</keyword>
<sequence length="538" mass="63591">MTSNTKRKGNDEYRKKYGQLDLDTIKNNLLKKGLFYGKSQYSSFYYGQLGHDDLLDFTVKVTRRYPKLFTKINRRFDLIIIDEYQDTAESILSLFLDAVNDKTNVSLYLFGDSMQQIYQKYSEEMKGTLRQIENKTRKTINFRSNQMIIDLLNNIYNNSQRIQSSPDNMKIEKSDFQPTVYLVTGDERESCINGIVSEYPGTLVLYVFNRERFDRIGALDLFDSFQSMDKYGFVKNIHAVDVLLNKNEDDNPDILMRCLLVLYKSKLKWEKHEYGSFFKLINHNGRKFGASVTVKSKKDKQKTFKLWKTIFDCFLNDEITIGEFLDKLRENALLDDIFIRDVLDSEEYQKTLDVQLKELINLEQNTENVSTQHGVKGESHDSIIFSAEDSRHQPFINMFDFFELWSKRPMSLRDFEIFVTKYQSFLTKVDKDKVKTDSKYGREMAFEVCNEFHDDFFFKNVYKDYYKNYIKKQTQINLKKVFSSTKIERILLAYKLFYVGCSRARRNLSVVLDKSFVEGFKDSLIIRFKKIGFTVIDC</sequence>
<accession>A0AAC9B293</accession>
<dbReference type="Pfam" id="PF00580">
    <property type="entry name" value="UvrD-helicase"/>
    <property type="match status" value="1"/>
</dbReference>
<dbReference type="GO" id="GO:0005524">
    <property type="term" value="F:ATP binding"/>
    <property type="evidence" value="ECO:0007669"/>
    <property type="project" value="UniProtKB-KW"/>
</dbReference>
<dbReference type="Gene3D" id="3.40.50.300">
    <property type="entry name" value="P-loop containing nucleotide triphosphate hydrolases"/>
    <property type="match status" value="1"/>
</dbReference>
<evidence type="ECO:0000256" key="3">
    <source>
        <dbReference type="ARBA" id="ARBA00022806"/>
    </source>
</evidence>
<evidence type="ECO:0000256" key="1">
    <source>
        <dbReference type="ARBA" id="ARBA00022741"/>
    </source>
</evidence>
<dbReference type="KEGG" id="pdm:ADU72_1126"/>
<dbReference type="Proteomes" id="UP000076244">
    <property type="component" value="Chromosome"/>
</dbReference>
<dbReference type="GO" id="GO:0005829">
    <property type="term" value="C:cytosol"/>
    <property type="evidence" value="ECO:0007669"/>
    <property type="project" value="TreeGrafter"/>
</dbReference>
<dbReference type="EMBL" id="CP012288">
    <property type="protein sequence ID" value="AMV67059.1"/>
    <property type="molecule type" value="Genomic_DNA"/>
</dbReference>
<dbReference type="GO" id="GO:0003677">
    <property type="term" value="F:DNA binding"/>
    <property type="evidence" value="ECO:0007669"/>
    <property type="project" value="InterPro"/>
</dbReference>
<name>A0AAC9B293_9LACO</name>
<evidence type="ECO:0000313" key="6">
    <source>
        <dbReference type="EMBL" id="AMV63051.1"/>
    </source>
</evidence>
<gene>
    <name evidence="6" type="ORF">ADU70_1569</name>
    <name evidence="7" type="ORF">ADU72_1126</name>
</gene>
<keyword evidence="2" id="KW-0378">Hydrolase</keyword>
<dbReference type="InterPro" id="IPR014016">
    <property type="entry name" value="UvrD-like_ATP-bd"/>
</dbReference>
<dbReference type="GO" id="GO:0016787">
    <property type="term" value="F:hydrolase activity"/>
    <property type="evidence" value="ECO:0007669"/>
    <property type="project" value="UniProtKB-KW"/>
</dbReference>
<evidence type="ECO:0000259" key="5">
    <source>
        <dbReference type="Pfam" id="PF00580"/>
    </source>
</evidence>
<keyword evidence="1" id="KW-0547">Nucleotide-binding</keyword>
<reference evidence="8 9" key="1">
    <citation type="journal article" date="2016" name="PLoS ONE">
        <title>The Identification of Novel Diagnostic Marker Genes for the Detection of Beer Spoiling Pediococcus damnosus Strains Using the BlAst Diagnostic Gene findEr.</title>
        <authorList>
            <person name="Behr J."/>
            <person name="Geissler A.J."/>
            <person name="Schmid J."/>
            <person name="Zehe A."/>
            <person name="Vogel R.F."/>
        </authorList>
    </citation>
    <scope>NUCLEOTIDE SEQUENCE [LARGE SCALE GENOMIC DNA]</scope>
    <source>
        <strain evidence="6 9">TMW 2.1533</strain>
        <strain evidence="7 8">TMW 2.1535</strain>
    </source>
</reference>
<evidence type="ECO:0000313" key="9">
    <source>
        <dbReference type="Proteomes" id="UP000076405"/>
    </source>
</evidence>
<dbReference type="AlphaFoldDB" id="A0AAC9B293"/>
<dbReference type="InterPro" id="IPR000212">
    <property type="entry name" value="DNA_helicase_UvrD/REP"/>
</dbReference>